<reference evidence="2" key="1">
    <citation type="submission" date="2015-11" db="EMBL/GenBank/DDBJ databases">
        <authorList>
            <person name="Zhang Y."/>
            <person name="Guo Z."/>
        </authorList>
    </citation>
    <scope>NUCLEOTIDE SEQUENCE</scope>
    <source>
        <strain evidence="2">BN30871</strain>
    </source>
</reference>
<dbReference type="EMBL" id="FAXN01000021">
    <property type="protein sequence ID" value="CUV65194.1"/>
    <property type="molecule type" value="Genomic_DNA"/>
</dbReference>
<sequence length="136" mass="15433">MSLISSKGMYGIRAMYELSKLPQDKPVPVSQIVNITGISQNYLEQILGRLAKAKMLNVQRGINGGYLLSKPSKEIMVKDIIFALEGKPKVANRDNCHIINLFLDDLQHSIEAHLNISLDDFEKYKERFNSSLHFNI</sequence>
<name>A0A0S4XLJ4_9BACT</name>
<dbReference type="GO" id="GO:0003677">
    <property type="term" value="F:DNA binding"/>
    <property type="evidence" value="ECO:0007669"/>
    <property type="project" value="UniProtKB-KW"/>
</dbReference>
<dbReference type="InterPro" id="IPR036388">
    <property type="entry name" value="WH-like_DNA-bd_sf"/>
</dbReference>
<dbReference type="PANTHER" id="PTHR33221">
    <property type="entry name" value="WINGED HELIX-TURN-HELIX TRANSCRIPTIONAL REGULATOR, RRF2 FAMILY"/>
    <property type="match status" value="1"/>
</dbReference>
<dbReference type="Gene3D" id="1.10.10.10">
    <property type="entry name" value="Winged helix-like DNA-binding domain superfamily/Winged helix DNA-binding domain"/>
    <property type="match status" value="1"/>
</dbReference>
<dbReference type="SUPFAM" id="SSF46785">
    <property type="entry name" value="Winged helix' DNA-binding domain"/>
    <property type="match status" value="1"/>
</dbReference>
<dbReference type="GO" id="GO:0003700">
    <property type="term" value="F:DNA-binding transcription factor activity"/>
    <property type="evidence" value="ECO:0007669"/>
    <property type="project" value="TreeGrafter"/>
</dbReference>
<organism evidence="2">
    <name type="scientific">Sulfurovum sp. enrichment culture clone C5</name>
    <dbReference type="NCBI Taxonomy" id="497650"/>
    <lineage>
        <taxon>Bacteria</taxon>
        <taxon>Pseudomonadati</taxon>
        <taxon>Campylobacterota</taxon>
        <taxon>Epsilonproteobacteria</taxon>
        <taxon>Campylobacterales</taxon>
        <taxon>Sulfurovaceae</taxon>
        <taxon>Sulfurovum</taxon>
        <taxon>environmental samples</taxon>
    </lineage>
</organism>
<evidence type="ECO:0000256" key="1">
    <source>
        <dbReference type="ARBA" id="ARBA00023125"/>
    </source>
</evidence>
<proteinExistence type="predicted"/>
<dbReference type="NCBIfam" id="TIGR00738">
    <property type="entry name" value="rrf2_super"/>
    <property type="match status" value="1"/>
</dbReference>
<dbReference type="PANTHER" id="PTHR33221:SF5">
    <property type="entry name" value="HTH-TYPE TRANSCRIPTIONAL REGULATOR ISCR"/>
    <property type="match status" value="1"/>
</dbReference>
<gene>
    <name evidence="2" type="primary">iscR</name>
    <name evidence="2" type="ORF">BN3087_220011</name>
</gene>
<evidence type="ECO:0000313" key="2">
    <source>
        <dbReference type="EMBL" id="CUV65194.1"/>
    </source>
</evidence>
<dbReference type="Pfam" id="PF02082">
    <property type="entry name" value="Rrf2"/>
    <property type="match status" value="1"/>
</dbReference>
<protein>
    <submittedName>
        <fullName evidence="2">Transcriptional regulator, BadM/Rrf2 family</fullName>
    </submittedName>
</protein>
<keyword evidence="1" id="KW-0238">DNA-binding</keyword>
<dbReference type="AlphaFoldDB" id="A0A0S4XLJ4"/>
<accession>A0A0S4XLJ4</accession>
<dbReference type="PROSITE" id="PS51197">
    <property type="entry name" value="HTH_RRF2_2"/>
    <property type="match status" value="1"/>
</dbReference>
<dbReference type="InterPro" id="IPR000944">
    <property type="entry name" value="Tscrpt_reg_Rrf2"/>
</dbReference>
<dbReference type="InterPro" id="IPR036390">
    <property type="entry name" value="WH_DNA-bd_sf"/>
</dbReference>
<dbReference type="GO" id="GO:0005829">
    <property type="term" value="C:cytosol"/>
    <property type="evidence" value="ECO:0007669"/>
    <property type="project" value="TreeGrafter"/>
</dbReference>